<dbReference type="OrthoDB" id="3559580at2759"/>
<evidence type="ECO:0000259" key="1">
    <source>
        <dbReference type="Pfam" id="PF20233"/>
    </source>
</evidence>
<evidence type="ECO:0000313" key="2">
    <source>
        <dbReference type="EMBL" id="KAF2823149.1"/>
    </source>
</evidence>
<evidence type="ECO:0000313" key="3">
    <source>
        <dbReference type="Proteomes" id="UP000799424"/>
    </source>
</evidence>
<proteinExistence type="predicted"/>
<dbReference type="InterPro" id="IPR046497">
    <property type="entry name" value="DUF6590"/>
</dbReference>
<dbReference type="AlphaFoldDB" id="A0A6A6ZRB0"/>
<sequence>MLIGKQVFKMLWTEPAGQVNPGKSRNSTHFSTVLLNEQAYSEIRYFVVVRNKGSFSQCIPIQTYKGRGATKPNLNVDDHGVIHTSKTAPVLLPGEQLTKYSIRVQPDEAETLEPSSRVNYGKAYAVEHNVKVLNIGMVVENHRYLIESYFRAAMCD</sequence>
<dbReference type="Pfam" id="PF20233">
    <property type="entry name" value="DUF6590"/>
    <property type="match status" value="1"/>
</dbReference>
<dbReference type="PANTHER" id="PTHR35391:SF5">
    <property type="entry name" value="DUF6590 DOMAIN-CONTAINING PROTEIN"/>
    <property type="match status" value="1"/>
</dbReference>
<dbReference type="Proteomes" id="UP000799424">
    <property type="component" value="Unassembled WGS sequence"/>
</dbReference>
<gene>
    <name evidence="2" type="ORF">CC86DRAFT_300134</name>
</gene>
<dbReference type="EMBL" id="MU006233">
    <property type="protein sequence ID" value="KAF2823149.1"/>
    <property type="molecule type" value="Genomic_DNA"/>
</dbReference>
<accession>A0A6A6ZRB0</accession>
<dbReference type="PANTHER" id="PTHR35391">
    <property type="entry name" value="C2H2-TYPE DOMAIN-CONTAINING PROTEIN-RELATED"/>
    <property type="match status" value="1"/>
</dbReference>
<protein>
    <recommendedName>
        <fullName evidence="1">DUF6590 domain-containing protein</fullName>
    </recommendedName>
</protein>
<feature type="domain" description="DUF6590" evidence="1">
    <location>
        <begin position="6"/>
        <end position="142"/>
    </location>
</feature>
<keyword evidence="3" id="KW-1185">Reference proteome</keyword>
<name>A0A6A6ZRB0_9PLEO</name>
<organism evidence="2 3">
    <name type="scientific">Ophiobolus disseminans</name>
    <dbReference type="NCBI Taxonomy" id="1469910"/>
    <lineage>
        <taxon>Eukaryota</taxon>
        <taxon>Fungi</taxon>
        <taxon>Dikarya</taxon>
        <taxon>Ascomycota</taxon>
        <taxon>Pezizomycotina</taxon>
        <taxon>Dothideomycetes</taxon>
        <taxon>Pleosporomycetidae</taxon>
        <taxon>Pleosporales</taxon>
        <taxon>Pleosporineae</taxon>
        <taxon>Phaeosphaeriaceae</taxon>
        <taxon>Ophiobolus</taxon>
    </lineage>
</organism>
<reference evidence="2" key="1">
    <citation type="journal article" date="2020" name="Stud. Mycol.">
        <title>101 Dothideomycetes genomes: a test case for predicting lifestyles and emergence of pathogens.</title>
        <authorList>
            <person name="Haridas S."/>
            <person name="Albert R."/>
            <person name="Binder M."/>
            <person name="Bloem J."/>
            <person name="Labutti K."/>
            <person name="Salamov A."/>
            <person name="Andreopoulos B."/>
            <person name="Baker S."/>
            <person name="Barry K."/>
            <person name="Bills G."/>
            <person name="Bluhm B."/>
            <person name="Cannon C."/>
            <person name="Castanera R."/>
            <person name="Culley D."/>
            <person name="Daum C."/>
            <person name="Ezra D."/>
            <person name="Gonzalez J."/>
            <person name="Henrissat B."/>
            <person name="Kuo A."/>
            <person name="Liang C."/>
            <person name="Lipzen A."/>
            <person name="Lutzoni F."/>
            <person name="Magnuson J."/>
            <person name="Mondo S."/>
            <person name="Nolan M."/>
            <person name="Ohm R."/>
            <person name="Pangilinan J."/>
            <person name="Park H.-J."/>
            <person name="Ramirez L."/>
            <person name="Alfaro M."/>
            <person name="Sun H."/>
            <person name="Tritt A."/>
            <person name="Yoshinaga Y."/>
            <person name="Zwiers L.-H."/>
            <person name="Turgeon B."/>
            <person name="Goodwin S."/>
            <person name="Spatafora J."/>
            <person name="Crous P."/>
            <person name="Grigoriev I."/>
        </authorList>
    </citation>
    <scope>NUCLEOTIDE SEQUENCE</scope>
    <source>
        <strain evidence="2">CBS 113818</strain>
    </source>
</reference>